<gene>
    <name evidence="2" type="ORF">TrLO_g11433</name>
</gene>
<evidence type="ECO:0000313" key="3">
    <source>
        <dbReference type="Proteomes" id="UP001165122"/>
    </source>
</evidence>
<feature type="compositionally biased region" description="Basic and acidic residues" evidence="1">
    <location>
        <begin position="1"/>
        <end position="16"/>
    </location>
</feature>
<dbReference type="AlphaFoldDB" id="A0A9W6ZMH7"/>
<name>A0A9W6ZMH7_9STRA</name>
<reference evidence="3" key="1">
    <citation type="journal article" date="2023" name="Commun. Biol.">
        <title>Genome analysis of Parmales, the sister group of diatoms, reveals the evolutionary specialization of diatoms from phago-mixotrophs to photoautotrophs.</title>
        <authorList>
            <person name="Ban H."/>
            <person name="Sato S."/>
            <person name="Yoshikawa S."/>
            <person name="Yamada K."/>
            <person name="Nakamura Y."/>
            <person name="Ichinomiya M."/>
            <person name="Sato N."/>
            <person name="Blanc-Mathieu R."/>
            <person name="Endo H."/>
            <person name="Kuwata A."/>
            <person name="Ogata H."/>
        </authorList>
    </citation>
    <scope>NUCLEOTIDE SEQUENCE [LARGE SCALE GENOMIC DNA]</scope>
    <source>
        <strain evidence="3">NIES 3700</strain>
    </source>
</reference>
<evidence type="ECO:0000256" key="1">
    <source>
        <dbReference type="SAM" id="MobiDB-lite"/>
    </source>
</evidence>
<organism evidence="2 3">
    <name type="scientific">Triparma laevis f. longispina</name>
    <dbReference type="NCBI Taxonomy" id="1714387"/>
    <lineage>
        <taxon>Eukaryota</taxon>
        <taxon>Sar</taxon>
        <taxon>Stramenopiles</taxon>
        <taxon>Ochrophyta</taxon>
        <taxon>Bolidophyceae</taxon>
        <taxon>Parmales</taxon>
        <taxon>Triparmaceae</taxon>
        <taxon>Triparma</taxon>
    </lineage>
</organism>
<sequence length="122" mass="13692">MSEQKSESKFADHVELKDDDVDGHEATDHRAVTCRYDMAKLRRIGEIEDDILEAIAAAAGIDSDDMDCVFSVQDALEKDRADLEVYIKQAVMDIVNDEGKAQDIADKYIDELEGLKQIEEAK</sequence>
<keyword evidence="3" id="KW-1185">Reference proteome</keyword>
<evidence type="ECO:0000313" key="2">
    <source>
        <dbReference type="EMBL" id="GMH57102.1"/>
    </source>
</evidence>
<dbReference type="OrthoDB" id="10328187at2759"/>
<accession>A0A9W6ZMH7</accession>
<comment type="caution">
    <text evidence="2">The sequence shown here is derived from an EMBL/GenBank/DDBJ whole genome shotgun (WGS) entry which is preliminary data.</text>
</comment>
<dbReference type="Proteomes" id="UP001165122">
    <property type="component" value="Unassembled WGS sequence"/>
</dbReference>
<dbReference type="EMBL" id="BRXW01000459">
    <property type="protein sequence ID" value="GMH57102.1"/>
    <property type="molecule type" value="Genomic_DNA"/>
</dbReference>
<feature type="region of interest" description="Disordered" evidence="1">
    <location>
        <begin position="1"/>
        <end position="28"/>
    </location>
</feature>
<protein>
    <submittedName>
        <fullName evidence="2">Uncharacterized protein</fullName>
    </submittedName>
</protein>
<proteinExistence type="predicted"/>